<accession>A0A9X2AKX6</accession>
<feature type="transmembrane region" description="Helical" evidence="1">
    <location>
        <begin position="96"/>
        <end position="118"/>
    </location>
</feature>
<keyword evidence="1" id="KW-0472">Membrane</keyword>
<proteinExistence type="predicted"/>
<dbReference type="Proteomes" id="UP001139193">
    <property type="component" value="Unassembled WGS sequence"/>
</dbReference>
<name>A0A9X2AKX6_9BACT</name>
<gene>
    <name evidence="2" type="ORF">MON38_22510</name>
</gene>
<keyword evidence="3" id="KW-1185">Reference proteome</keyword>
<evidence type="ECO:0000313" key="2">
    <source>
        <dbReference type="EMBL" id="MCI1190209.1"/>
    </source>
</evidence>
<dbReference type="EMBL" id="JALBGC010000010">
    <property type="protein sequence ID" value="MCI1190209.1"/>
    <property type="molecule type" value="Genomic_DNA"/>
</dbReference>
<keyword evidence="1" id="KW-0812">Transmembrane</keyword>
<dbReference type="AlphaFoldDB" id="A0A9X2AKX6"/>
<evidence type="ECO:0000256" key="1">
    <source>
        <dbReference type="SAM" id="Phobius"/>
    </source>
</evidence>
<sequence length="172" mass="19069">MQELLDDIKALRRGIEALNTRSLEQGKPISRAEVDEVLAIVKQGTTFSVDYKGVAANIQPHLATPDTIAAAVTKGSQQLAQVIDQIPRSVPLKDKVWGFTSIPVALSMMGIVLVFFTFSAYSWKEKGAAEAKAELLEQQQAERKATYDWLSKGYVDLKDDNPKAARKYFPQK</sequence>
<protein>
    <submittedName>
        <fullName evidence="2">Uncharacterized protein</fullName>
    </submittedName>
</protein>
<organism evidence="2 3">
    <name type="scientific">Hymenobacter cyanobacteriorum</name>
    <dbReference type="NCBI Taxonomy" id="2926463"/>
    <lineage>
        <taxon>Bacteria</taxon>
        <taxon>Pseudomonadati</taxon>
        <taxon>Bacteroidota</taxon>
        <taxon>Cytophagia</taxon>
        <taxon>Cytophagales</taxon>
        <taxon>Hymenobacteraceae</taxon>
        <taxon>Hymenobacter</taxon>
    </lineage>
</organism>
<comment type="caution">
    <text evidence="2">The sequence shown here is derived from an EMBL/GenBank/DDBJ whole genome shotgun (WGS) entry which is preliminary data.</text>
</comment>
<reference evidence="2" key="1">
    <citation type="submission" date="2022-03" db="EMBL/GenBank/DDBJ databases">
        <title>Bacterial whole genome sequence for Hymenobacter sp. DH14.</title>
        <authorList>
            <person name="Le V."/>
        </authorList>
    </citation>
    <scope>NUCLEOTIDE SEQUENCE</scope>
    <source>
        <strain evidence="2">DH14</strain>
    </source>
</reference>
<dbReference type="RefSeq" id="WP_241938418.1">
    <property type="nucleotide sequence ID" value="NZ_JALBGC010000010.1"/>
</dbReference>
<evidence type="ECO:0000313" key="3">
    <source>
        <dbReference type="Proteomes" id="UP001139193"/>
    </source>
</evidence>
<keyword evidence="1" id="KW-1133">Transmembrane helix</keyword>